<evidence type="ECO:0000256" key="2">
    <source>
        <dbReference type="SAM" id="Phobius"/>
    </source>
</evidence>
<protein>
    <submittedName>
        <fullName evidence="3">Uncharacterized protein</fullName>
    </submittedName>
</protein>
<organism evidence="3 4">
    <name type="scientific">Agromyces humatus</name>
    <dbReference type="NCBI Taxonomy" id="279573"/>
    <lineage>
        <taxon>Bacteria</taxon>
        <taxon>Bacillati</taxon>
        <taxon>Actinomycetota</taxon>
        <taxon>Actinomycetes</taxon>
        <taxon>Micrococcales</taxon>
        <taxon>Microbacteriaceae</taxon>
        <taxon>Agromyces</taxon>
    </lineage>
</organism>
<dbReference type="Proteomes" id="UP001500506">
    <property type="component" value="Unassembled WGS sequence"/>
</dbReference>
<evidence type="ECO:0000313" key="4">
    <source>
        <dbReference type="Proteomes" id="UP001500506"/>
    </source>
</evidence>
<keyword evidence="2" id="KW-1133">Transmembrane helix</keyword>
<evidence type="ECO:0000313" key="3">
    <source>
        <dbReference type="EMBL" id="GAA1760029.1"/>
    </source>
</evidence>
<reference evidence="3 4" key="1">
    <citation type="journal article" date="2019" name="Int. J. Syst. Evol. Microbiol.">
        <title>The Global Catalogue of Microorganisms (GCM) 10K type strain sequencing project: providing services to taxonomists for standard genome sequencing and annotation.</title>
        <authorList>
            <consortium name="The Broad Institute Genomics Platform"/>
            <consortium name="The Broad Institute Genome Sequencing Center for Infectious Disease"/>
            <person name="Wu L."/>
            <person name="Ma J."/>
        </authorList>
    </citation>
    <scope>NUCLEOTIDE SEQUENCE [LARGE SCALE GENOMIC DNA]</scope>
    <source>
        <strain evidence="3 4">JCM 14319</strain>
    </source>
</reference>
<gene>
    <name evidence="3" type="ORF">GCM10009747_18790</name>
</gene>
<name>A0ABN2KMF5_9MICO</name>
<dbReference type="EMBL" id="BAAANH010000004">
    <property type="protein sequence ID" value="GAA1760029.1"/>
    <property type="molecule type" value="Genomic_DNA"/>
</dbReference>
<feature type="region of interest" description="Disordered" evidence="1">
    <location>
        <begin position="1"/>
        <end position="25"/>
    </location>
</feature>
<accession>A0ABN2KMF5</accession>
<feature type="transmembrane region" description="Helical" evidence="2">
    <location>
        <begin position="50"/>
        <end position="71"/>
    </location>
</feature>
<dbReference type="RefSeq" id="WP_232497906.1">
    <property type="nucleotide sequence ID" value="NZ_BAAANH010000004.1"/>
</dbReference>
<proteinExistence type="predicted"/>
<comment type="caution">
    <text evidence="3">The sequence shown here is derived from an EMBL/GenBank/DDBJ whole genome shotgun (WGS) entry which is preliminary data.</text>
</comment>
<keyword evidence="2" id="KW-0472">Membrane</keyword>
<keyword evidence="2" id="KW-0812">Transmembrane</keyword>
<keyword evidence="4" id="KW-1185">Reference proteome</keyword>
<sequence length="73" mass="8062">MGDDDDSSQPAEQVANRPEPPYQALLPNLDKLSRSSFEKGTVSRRRINRALLMLALVPVVVLAVIFVPQFING</sequence>
<evidence type="ECO:0000256" key="1">
    <source>
        <dbReference type="SAM" id="MobiDB-lite"/>
    </source>
</evidence>